<evidence type="ECO:0000259" key="7">
    <source>
        <dbReference type="PROSITE" id="PS51526"/>
    </source>
</evidence>
<evidence type="ECO:0000256" key="2">
    <source>
        <dbReference type="ARBA" id="ARBA00023015"/>
    </source>
</evidence>
<dbReference type="Pfam" id="PF25340">
    <property type="entry name" value="BCD_RFX"/>
    <property type="match status" value="1"/>
</dbReference>
<dbReference type="EnsemblMetazoa" id="MDOA009119-RA">
    <property type="protein sequence ID" value="MDOA009119-PA"/>
    <property type="gene ID" value="MDOA009119"/>
</dbReference>
<evidence type="ECO:0000256" key="5">
    <source>
        <dbReference type="ARBA" id="ARBA00023242"/>
    </source>
</evidence>
<keyword evidence="5" id="KW-0539">Nucleus</keyword>
<dbReference type="VEuPathDB" id="VectorBase:MDOMA2_012967"/>
<sequence>MTTRLAAAPRNFVLTTAGNTTTAATGIIDTTSSSSPTLTVVSSETTAVDTITTDTNVLPIINATTNDITAVPIETLVTRDSTSLCFNGEEYQFITTEQLQDIMTQKTLVTTAAVTTSAAATTTDLQQQQPANTSHQQHNPHHQHQHHLHQEINGQQSPLSLTTTEAATGPTSVHQDEVAVINVVLPMDNADGSSNEAHQATMDTLAAIKDGVVDLAAHHHNHHHTDPEEGNCPQFITVTVSAQDAGQNYQVQYVDAEQLYHANSTQTQISYPFCPLQEYQTHHQTFYTTAGDFNGIADLSINGNGENGTASIMPYLVPVEENMLLNTSSEDVHSSPQTPNSTSTSAMGSQCLNLITDHDENSMENNEHNHLMGGSNKIASATVKWLSQNYETAEGVSLPRSTLYSHYMQHCQECNIEPVNAASFGKLIRSVFAGLRTRRLGTRGNSKYHYYGIRIKSDSLLKNHEEEKSPQSQKILQHSKHSAAGVVSSSMHNSQSTTSPGKLQSGNTSDSSPTSSSSISSLHTSNRKLSKKIIFKPETFATCSQLLGDGTGAVPCFPLIELDHTFPPEISIQDVDLFRVRYQEHCEKFLEAILNLEFNTIEYLWRDFWQQASEHHHLDKYLSKRKWDFLCLSTTIQKFVQDIDYQFFQNMVDVIIPDVLRSMPNALTQAIRNFASNMEIWLSDCMSGVPEQMIQIKTSTVSAFCQTLRRYTSLNHLAQAAKAVLQNSAQISQMLKDLSRVDFHNVQEQAAWVCQCDPQIVQQFENDFKTTLQQKSSLEQWASWLQLVVDTALQEYQGKPTYPKAARQFLLKWCLYSSMVIRDLTLRSAPSFGSFHLIRLLYDEYMFYLVEHKIAQAQQKTTIAVICDRNERNLNIELDYQLEFINSADTSSSLHSEPEAKRMKHN</sequence>
<dbReference type="GO" id="GO:0000981">
    <property type="term" value="F:DNA-binding transcription factor activity, RNA polymerase II-specific"/>
    <property type="evidence" value="ECO:0007669"/>
    <property type="project" value="TreeGrafter"/>
</dbReference>
<feature type="compositionally biased region" description="Basic residues" evidence="6">
    <location>
        <begin position="138"/>
        <end position="147"/>
    </location>
</feature>
<accession>A0A1I8MWC0</accession>
<dbReference type="Gene3D" id="1.10.10.10">
    <property type="entry name" value="Winged helix-like DNA-binding domain superfamily/Winged helix DNA-binding domain"/>
    <property type="match status" value="1"/>
</dbReference>
<dbReference type="PANTHER" id="PTHR12619">
    <property type="entry name" value="RFX TRANSCRIPTION FACTOR FAMILY"/>
    <property type="match status" value="1"/>
</dbReference>
<dbReference type="PROSITE" id="PS51526">
    <property type="entry name" value="RFX_DBD"/>
    <property type="match status" value="1"/>
</dbReference>
<comment type="subcellular location">
    <subcellularLocation>
        <location evidence="1">Nucleus</location>
    </subcellularLocation>
</comment>
<feature type="region of interest" description="Disordered" evidence="6">
    <location>
        <begin position="328"/>
        <end position="347"/>
    </location>
</feature>
<feature type="region of interest" description="Disordered" evidence="6">
    <location>
        <begin position="122"/>
        <end position="152"/>
    </location>
</feature>
<dbReference type="InterPro" id="IPR003150">
    <property type="entry name" value="DNA-bd_RFX"/>
</dbReference>
<feature type="compositionally biased region" description="Low complexity" evidence="6">
    <location>
        <begin position="334"/>
        <end position="345"/>
    </location>
</feature>
<proteinExistence type="predicted"/>
<dbReference type="PANTHER" id="PTHR12619:SF33">
    <property type="entry name" value="RFX, ISOFORM H"/>
    <property type="match status" value="1"/>
</dbReference>
<dbReference type="eggNOG" id="KOG3712">
    <property type="taxonomic scope" value="Eukaryota"/>
</dbReference>
<dbReference type="Pfam" id="PF02257">
    <property type="entry name" value="RFX_DNA_binding"/>
    <property type="match status" value="1"/>
</dbReference>
<dbReference type="VEuPathDB" id="VectorBase:MDOA009119"/>
<keyword evidence="2" id="KW-0805">Transcription regulation</keyword>
<feature type="region of interest" description="Disordered" evidence="6">
    <location>
        <begin position="463"/>
        <end position="523"/>
    </location>
</feature>
<evidence type="ECO:0000256" key="3">
    <source>
        <dbReference type="ARBA" id="ARBA00023125"/>
    </source>
</evidence>
<dbReference type="GO" id="GO:0005634">
    <property type="term" value="C:nucleus"/>
    <property type="evidence" value="ECO:0007669"/>
    <property type="project" value="UniProtKB-SubCell"/>
</dbReference>
<name>A0A1I8MWC0_MUSDO</name>
<dbReference type="InterPro" id="IPR036388">
    <property type="entry name" value="WH-like_DNA-bd_sf"/>
</dbReference>
<dbReference type="InterPro" id="IPR039779">
    <property type="entry name" value="RFX-like"/>
</dbReference>
<feature type="domain" description="RFX-type winged-helix" evidence="7">
    <location>
        <begin position="382"/>
        <end position="457"/>
    </location>
</feature>
<dbReference type="SUPFAM" id="SSF46785">
    <property type="entry name" value="Winged helix' DNA-binding domain"/>
    <property type="match status" value="1"/>
</dbReference>
<organism evidence="8">
    <name type="scientific">Musca domestica</name>
    <name type="common">House fly</name>
    <dbReference type="NCBI Taxonomy" id="7370"/>
    <lineage>
        <taxon>Eukaryota</taxon>
        <taxon>Metazoa</taxon>
        <taxon>Ecdysozoa</taxon>
        <taxon>Arthropoda</taxon>
        <taxon>Hexapoda</taxon>
        <taxon>Insecta</taxon>
        <taxon>Pterygota</taxon>
        <taxon>Neoptera</taxon>
        <taxon>Endopterygota</taxon>
        <taxon>Diptera</taxon>
        <taxon>Brachycera</taxon>
        <taxon>Muscomorpha</taxon>
        <taxon>Muscoidea</taxon>
        <taxon>Muscidae</taxon>
        <taxon>Musca</taxon>
    </lineage>
</organism>
<dbReference type="AlphaFoldDB" id="A0A1I8MWC0"/>
<dbReference type="OrthoDB" id="10056949at2759"/>
<evidence type="ECO:0000256" key="6">
    <source>
        <dbReference type="SAM" id="MobiDB-lite"/>
    </source>
</evidence>
<evidence type="ECO:0000313" key="8">
    <source>
        <dbReference type="EnsemblMetazoa" id="MDOA009119-PA"/>
    </source>
</evidence>
<evidence type="ECO:0000256" key="1">
    <source>
        <dbReference type="ARBA" id="ARBA00004123"/>
    </source>
</evidence>
<protein>
    <recommendedName>
        <fullName evidence="7">RFX-type winged-helix domain-containing protein</fullName>
    </recommendedName>
</protein>
<dbReference type="STRING" id="7370.A0A1I8MWC0"/>
<keyword evidence="4" id="KW-0804">Transcription</keyword>
<dbReference type="GO" id="GO:0000978">
    <property type="term" value="F:RNA polymerase II cis-regulatory region sequence-specific DNA binding"/>
    <property type="evidence" value="ECO:0007669"/>
    <property type="project" value="TreeGrafter"/>
</dbReference>
<dbReference type="FunFam" id="1.10.10.10:FF:000017">
    <property type="entry name" value="transcription factor RFX3 isoform X1"/>
    <property type="match status" value="1"/>
</dbReference>
<feature type="compositionally biased region" description="Low complexity" evidence="6">
    <location>
        <begin position="488"/>
        <end position="523"/>
    </location>
</feature>
<reference evidence="8" key="1">
    <citation type="submission" date="2020-05" db="UniProtKB">
        <authorList>
            <consortium name="EnsemblMetazoa"/>
        </authorList>
    </citation>
    <scope>IDENTIFICATION</scope>
    <source>
        <strain evidence="8">Aabys</strain>
    </source>
</reference>
<keyword evidence="3" id="KW-0238">DNA-binding</keyword>
<evidence type="ECO:0000256" key="4">
    <source>
        <dbReference type="ARBA" id="ARBA00023163"/>
    </source>
</evidence>
<gene>
    <name evidence="8" type="primary">101897173</name>
</gene>
<dbReference type="InterPro" id="IPR036390">
    <property type="entry name" value="WH_DNA-bd_sf"/>
</dbReference>
<dbReference type="InterPro" id="IPR057321">
    <property type="entry name" value="RFX1-4/6/8-like_BCD"/>
</dbReference>